<feature type="domain" description="F-box" evidence="2">
    <location>
        <begin position="9"/>
        <end position="40"/>
    </location>
</feature>
<evidence type="ECO:0000256" key="1">
    <source>
        <dbReference type="SAM" id="Phobius"/>
    </source>
</evidence>
<evidence type="ECO:0000313" key="4">
    <source>
        <dbReference type="Proteomes" id="UP001185135"/>
    </source>
</evidence>
<name>A0AA95J6F2_9VIRU</name>
<dbReference type="Proteomes" id="UP001185135">
    <property type="component" value="Segment"/>
</dbReference>
<dbReference type="SUPFAM" id="SSF81383">
    <property type="entry name" value="F-box domain"/>
    <property type="match status" value="1"/>
</dbReference>
<dbReference type="Pfam" id="PF00646">
    <property type="entry name" value="F-box"/>
    <property type="match status" value="1"/>
</dbReference>
<protein>
    <recommendedName>
        <fullName evidence="2">F-box domain-containing protein</fullName>
    </recommendedName>
</protein>
<accession>A0AA95J6F2</accession>
<evidence type="ECO:0000313" key="3">
    <source>
        <dbReference type="EMBL" id="WBR14325.1"/>
    </source>
</evidence>
<organism evidence="3 4">
    <name type="scientific">Pandoravirus kuranda</name>
    <dbReference type="NCBI Taxonomy" id="3019033"/>
    <lineage>
        <taxon>Viruses</taxon>
        <taxon>Pandoravirus</taxon>
    </lineage>
</organism>
<dbReference type="InterPro" id="IPR036047">
    <property type="entry name" value="F-box-like_dom_sf"/>
</dbReference>
<feature type="transmembrane region" description="Helical" evidence="1">
    <location>
        <begin position="335"/>
        <end position="356"/>
    </location>
</feature>
<evidence type="ECO:0000259" key="2">
    <source>
        <dbReference type="Pfam" id="PF00646"/>
    </source>
</evidence>
<reference evidence="3" key="1">
    <citation type="submission" date="2022-06" db="EMBL/GenBank/DDBJ databases">
        <authorList>
            <person name="Legendre M."/>
            <person name="Claverie J.-M."/>
            <person name="Alempic J.-M."/>
            <person name="Abergel C."/>
        </authorList>
    </citation>
    <scope>NUCLEOTIDE SEQUENCE</scope>
    <source>
        <strain evidence="3">Kuranda</strain>
    </source>
</reference>
<sequence length="359" mass="40586">MDCLEMEYQILALCDVGTIFSARLVCRRWSHIVGSSYFWKRTEMPNTTRLVDIVRRLRIAYACSLLGPGSNPDVVEKFERPTKAVDSYKPQFECSSPTQRAVVVGDHVQVVRPDSSVLDAIVVDLDRSGRAEVVWMIESRYFLRGPLRALIGTYSIMREHNAVGFLLQDGNRHQEQQVPLSDRRRHHKRCNIAPFNKASENKGPAVKTFDSLQCMDAKDFRSGDGRRWLQFADDRGQRLFTPWADVEGRPLWALQSNDAAAQDNRSSVTAPLMASVKLAEREDGAGCAMRGCRQRAHSKCERCNGPICLKHYVKYRSGYRSYDYCPPCADRTRRLLFLVLAVAVVAAVAGGLALYFTSR</sequence>
<dbReference type="InterPro" id="IPR001810">
    <property type="entry name" value="F-box_dom"/>
</dbReference>
<keyword evidence="1" id="KW-0472">Membrane</keyword>
<keyword evidence="1" id="KW-0812">Transmembrane</keyword>
<dbReference type="EMBL" id="ON887157">
    <property type="protein sequence ID" value="WBR14325.1"/>
    <property type="molecule type" value="Genomic_DNA"/>
</dbReference>
<keyword evidence="1" id="KW-1133">Transmembrane helix</keyword>
<gene>
    <name evidence="3" type="ORF">pkur_cds_150</name>
</gene>
<proteinExistence type="predicted"/>